<gene>
    <name evidence="1" type="ORF">NIES37_13570</name>
</gene>
<proteinExistence type="predicted"/>
<dbReference type="EMBL" id="AP018248">
    <property type="protein sequence ID" value="BAY97415.1"/>
    <property type="molecule type" value="Genomic_DNA"/>
</dbReference>
<organism evidence="1 2">
    <name type="scientific">Tolypothrix tenuis PCC 7101</name>
    <dbReference type="NCBI Taxonomy" id="231146"/>
    <lineage>
        <taxon>Bacteria</taxon>
        <taxon>Bacillati</taxon>
        <taxon>Cyanobacteriota</taxon>
        <taxon>Cyanophyceae</taxon>
        <taxon>Nostocales</taxon>
        <taxon>Tolypothrichaceae</taxon>
        <taxon>Tolypothrix</taxon>
    </lineage>
</organism>
<name>A0A1Z4MVA0_9CYAN</name>
<evidence type="ECO:0000313" key="1">
    <source>
        <dbReference type="EMBL" id="BAY97415.1"/>
    </source>
</evidence>
<reference evidence="1 2" key="1">
    <citation type="submission" date="2017-06" db="EMBL/GenBank/DDBJ databases">
        <title>Genome sequencing of cyanobaciteial culture collection at National Institute for Environmental Studies (NIES).</title>
        <authorList>
            <person name="Hirose Y."/>
            <person name="Shimura Y."/>
            <person name="Fujisawa T."/>
            <person name="Nakamura Y."/>
            <person name="Kawachi M."/>
        </authorList>
    </citation>
    <scope>NUCLEOTIDE SEQUENCE [LARGE SCALE GENOMIC DNA]</scope>
    <source>
        <strain evidence="1 2">NIES-37</strain>
    </source>
</reference>
<evidence type="ECO:0000313" key="2">
    <source>
        <dbReference type="Proteomes" id="UP000218785"/>
    </source>
</evidence>
<keyword evidence="2" id="KW-1185">Reference proteome</keyword>
<protein>
    <submittedName>
        <fullName evidence="1">Uncharacterized protein</fullName>
    </submittedName>
</protein>
<sequence length="99" mass="10703">MNYQKLDAALATALNDVPDPETPSLTVFIHTEPILDADATAILENLNVAGVTPGKDTFTATLSANAIAQLSAQPWVQHLKLSQKLHLVNTRLNFRKLGV</sequence>
<dbReference type="Proteomes" id="UP000218785">
    <property type="component" value="Chromosome"/>
</dbReference>
<dbReference type="RefSeq" id="WP_096574477.1">
    <property type="nucleotide sequence ID" value="NZ_CAWNJS010000001.1"/>
</dbReference>
<dbReference type="AlphaFoldDB" id="A0A1Z4MVA0"/>
<accession>A0A1Z4MVA0</accession>
<dbReference type="KEGG" id="ttq:NIES37_13570"/>